<evidence type="ECO:0000313" key="3">
    <source>
        <dbReference type="Proteomes" id="UP000829401"/>
    </source>
</evidence>
<accession>A0A9E6ZN91</accession>
<dbReference type="PROSITE" id="PS51257">
    <property type="entry name" value="PROKAR_LIPOPROTEIN"/>
    <property type="match status" value="1"/>
</dbReference>
<organism evidence="2 3">
    <name type="scientific">Alicyclobacillus acidoterrestris (strain ATCC 49025 / DSM 3922 / CIP 106132 / NCIMB 13137 / GD3B)</name>
    <dbReference type="NCBI Taxonomy" id="1356854"/>
    <lineage>
        <taxon>Bacteria</taxon>
        <taxon>Bacillati</taxon>
        <taxon>Bacillota</taxon>
        <taxon>Bacilli</taxon>
        <taxon>Bacillales</taxon>
        <taxon>Alicyclobacillaceae</taxon>
        <taxon>Alicyclobacillus</taxon>
    </lineage>
</organism>
<name>A0A9E6ZN91_ALIAG</name>
<evidence type="ECO:0000256" key="1">
    <source>
        <dbReference type="SAM" id="SignalP"/>
    </source>
</evidence>
<dbReference type="AlphaFoldDB" id="A0A9E6ZN91"/>
<reference evidence="3" key="1">
    <citation type="journal article" date="2022" name="G3 (Bethesda)">
        <title>Unveiling the complete genome sequence of Alicyclobacillus acidoterrestris DSM 3922T, a taint-producing strain.</title>
        <authorList>
            <person name="Leonardo I.C."/>
            <person name="Barreto Crespo M.T."/>
            <person name="Gaspar F.B."/>
        </authorList>
    </citation>
    <scope>NUCLEOTIDE SEQUENCE [LARGE SCALE GENOMIC DNA]</scope>
    <source>
        <strain evidence="3">DSM 3922</strain>
    </source>
</reference>
<dbReference type="Proteomes" id="UP000829401">
    <property type="component" value="Chromosome"/>
</dbReference>
<gene>
    <name evidence="2" type="ORF">K1I37_11535</name>
</gene>
<sequence length="182" mass="19664">MNKKSLSTIATIMCSCVTIVSIAGCSNKHWYTPQAPVTGIKQTWQVMKVRSTKDSSNTFTLDLGVASQGKSPDYSFWLSDPAWSSASRAGLAKTLGSSTVGRLIPKAPYYYELTIPNTANIGMPGTAVAYGKGDSTALVQSVWFGETSNSTIIVFSTSQKLQWTQTSASPKNQTISFTWNKI</sequence>
<keyword evidence="1" id="KW-0732">Signal</keyword>
<dbReference type="RefSeq" id="WP_152498790.1">
    <property type="nucleotide sequence ID" value="NZ_AURB01000134.1"/>
</dbReference>
<dbReference type="EMBL" id="CP080467">
    <property type="protein sequence ID" value="UNO47360.1"/>
    <property type="molecule type" value="Genomic_DNA"/>
</dbReference>
<dbReference type="KEGG" id="aaco:K1I37_11535"/>
<keyword evidence="3" id="KW-1185">Reference proteome</keyword>
<feature type="signal peptide" evidence="1">
    <location>
        <begin position="1"/>
        <end position="23"/>
    </location>
</feature>
<feature type="chain" id="PRO_5038804276" description="Lipoprotein" evidence="1">
    <location>
        <begin position="24"/>
        <end position="182"/>
    </location>
</feature>
<proteinExistence type="predicted"/>
<evidence type="ECO:0000313" key="2">
    <source>
        <dbReference type="EMBL" id="UNO47360.1"/>
    </source>
</evidence>
<evidence type="ECO:0008006" key="4">
    <source>
        <dbReference type="Google" id="ProtNLM"/>
    </source>
</evidence>
<protein>
    <recommendedName>
        <fullName evidence="4">Lipoprotein</fullName>
    </recommendedName>
</protein>